<name>F2J2F7_POLGS</name>
<dbReference type="EMBL" id="CP002568">
    <property type="protein sequence ID" value="ADZ69853.1"/>
    <property type="molecule type" value="Genomic_DNA"/>
</dbReference>
<dbReference type="STRING" id="991905.SL003B_1425"/>
<evidence type="ECO:0000313" key="2">
    <source>
        <dbReference type="Proteomes" id="UP000008130"/>
    </source>
</evidence>
<dbReference type="RefSeq" id="WP_013652170.1">
    <property type="nucleotide sequence ID" value="NC_015259.1"/>
</dbReference>
<protein>
    <submittedName>
        <fullName evidence="1">Uncharacterized protein</fullName>
    </submittedName>
</protein>
<dbReference type="Proteomes" id="UP000008130">
    <property type="component" value="Chromosome"/>
</dbReference>
<dbReference type="KEGG" id="pgv:SL003B_1425"/>
<gene>
    <name evidence="1" type="ordered locus">SL003B_1425</name>
</gene>
<keyword evidence="2" id="KW-1185">Reference proteome</keyword>
<dbReference type="HOGENOM" id="CLU_551909_0_0_5"/>
<reference evidence="1 2" key="1">
    <citation type="journal article" date="2011" name="J. Bacteriol.">
        <title>Complete genome sequence of Polymorphum gilvum SL003B-26A1T, a crude oil-degrading bacterium from oil-polluted saline soil.</title>
        <authorList>
            <person name="Li S.G."/>
            <person name="Tang Y.Q."/>
            <person name="Nie Y."/>
            <person name="Cai M."/>
            <person name="Wu X.L."/>
        </authorList>
    </citation>
    <scope>NUCLEOTIDE SEQUENCE [LARGE SCALE GENOMIC DNA]</scope>
    <source>
        <strain evidence="2">LMG 25793 / CGMCC 1.9160 / SL003B-26A1</strain>
    </source>
</reference>
<organism evidence="1 2">
    <name type="scientific">Polymorphum gilvum (strain LMG 25793 / CGMCC 1.9160 / SL003B-26A1)</name>
    <dbReference type="NCBI Taxonomy" id="991905"/>
    <lineage>
        <taxon>Bacteria</taxon>
        <taxon>Pseudomonadati</taxon>
        <taxon>Pseudomonadota</taxon>
        <taxon>Alphaproteobacteria</taxon>
        <taxon>Rhodobacterales</taxon>
        <taxon>Paracoccaceae</taxon>
        <taxon>Polymorphum</taxon>
    </lineage>
</organism>
<sequence>MSSFSAFLAALPDADPARRSYALAVPEASLRAAAGDRPQLDDLVLYGLDMSDEAFAVRRAGAREASGDPQLPLLTSPLCYLASAARQAGHAVVELSLPDWSALTGEALAFLCLASRSVLAGGGGIGLAVADDGGGRVLVQRWTTYAGGLCGEVAAERIGAARTYPALNPGLNPGRASMVRLGQGHVDALDRIFVAEPLRAVVRRWPQPLADETAMMRQLLSYLSHAWDRGNAGRGHNVAAALAVPTSGDDGLRPVLFVPNASARCRAAHAELRILCLLAALDAGSSGDGGPWPAESAIARRVAALSGLSAAEVAKIVGDPDLSQPELLMLTTLAPPCLGATAVCAGLPVPPAGPRRRRLAGCVHFDGLAELAEAMPASGPGSEGAIVLTSLAAPTLLTAEGRAIHGPVTVRHARDDFASENARDRLHNSAFDASEAGGALRLTPCAGVDYGFGGEFGPAGQNASAERIWPALSRRPEFQGLLRSLDSGFEGEEC</sequence>
<proteinExistence type="predicted"/>
<dbReference type="AlphaFoldDB" id="F2J2F7"/>
<accession>F2J2F7</accession>
<dbReference type="OrthoDB" id="5679056at2"/>
<evidence type="ECO:0000313" key="1">
    <source>
        <dbReference type="EMBL" id="ADZ69853.1"/>
    </source>
</evidence>